<evidence type="ECO:0000313" key="3">
    <source>
        <dbReference type="Proteomes" id="UP001174932"/>
    </source>
</evidence>
<reference evidence="2" key="2">
    <citation type="submission" date="2023-07" db="EMBL/GenBank/DDBJ databases">
        <authorList>
            <person name="Shen H."/>
        </authorList>
    </citation>
    <scope>NUCLEOTIDE SEQUENCE</scope>
    <source>
        <strain evidence="2">TNR-22</strain>
    </source>
</reference>
<gene>
    <name evidence="2" type="ORF">Q4481_04590</name>
</gene>
<dbReference type="EMBL" id="JAUOZU010000004">
    <property type="protein sequence ID" value="MDO6963222.1"/>
    <property type="molecule type" value="Genomic_DNA"/>
</dbReference>
<dbReference type="RefSeq" id="WP_304375126.1">
    <property type="nucleotide sequence ID" value="NZ_JAUOZU010000004.1"/>
</dbReference>
<reference evidence="2" key="1">
    <citation type="journal article" date="2015" name="Int. J. Syst. Evol. Microbiol.">
        <title>Rhizobium alvei sp. nov., isolated from a freshwater river.</title>
        <authorList>
            <person name="Sheu S.Y."/>
            <person name="Huang H.W."/>
            <person name="Young C.C."/>
            <person name="Chen W.M."/>
        </authorList>
    </citation>
    <scope>NUCLEOTIDE SEQUENCE</scope>
    <source>
        <strain evidence="2">TNR-22</strain>
    </source>
</reference>
<proteinExistence type="predicted"/>
<keyword evidence="3" id="KW-1185">Reference proteome</keyword>
<dbReference type="Proteomes" id="UP001174932">
    <property type="component" value="Unassembled WGS sequence"/>
</dbReference>
<evidence type="ECO:0000256" key="1">
    <source>
        <dbReference type="SAM" id="MobiDB-lite"/>
    </source>
</evidence>
<accession>A0ABT8YHS7</accession>
<comment type="caution">
    <text evidence="2">The sequence shown here is derived from an EMBL/GenBank/DDBJ whole genome shotgun (WGS) entry which is preliminary data.</text>
</comment>
<feature type="compositionally biased region" description="Basic and acidic residues" evidence="1">
    <location>
        <begin position="398"/>
        <end position="408"/>
    </location>
</feature>
<dbReference type="InterPro" id="IPR014917">
    <property type="entry name" value="DUF1800"/>
</dbReference>
<feature type="region of interest" description="Disordered" evidence="1">
    <location>
        <begin position="351"/>
        <end position="415"/>
    </location>
</feature>
<sequence>MSLSIPTMSAIRFGYGIRPGEPVPNGAKDLMAQLSAGAAQELPFPAEGIDGRYQTIAEIQERIFGEKGESKDARRERLKPIRSEIFTISGNDLHLRLSHTVTSPFGFYERLVAFWMDHFSVSTRKDRMMYLLTPLYEVEAIRPNVSQTFAELLRQAILHPAMLIYLDQIKSSGPNSQRAKRTGRGLNENLGRELLELHTLGVDGGYNQDDVRNAALVLTGLAMDRMTGRLEYRRQMAEPATIELFGKSYGGKRRSIEDVYALLDDLAAIPKTREHICRKLAVHFISDTPDPKLVEAMITAWSDSDGSLEQVYQAMLAHPAAWADPGVKARQPLDFVIAGLRAVNVPASALMQPKRRHNAAAQEEAEEADMAPPAPAMNPNAPSMARDPDEEEAQAEQTADRMEAMDKNKKPKMRLRPPVNQLSIGALRKLGQPLWEPASPAGTDEAFAVWISSSQLTNRIAWAQRVANRFGSQADPASLLKTVLRDAARQDTITIVSQAPNRPAGVAFVLASPEFNRR</sequence>
<dbReference type="Pfam" id="PF08811">
    <property type="entry name" value="DUF1800"/>
    <property type="match status" value="1"/>
</dbReference>
<name>A0ABT8YHS7_9HYPH</name>
<evidence type="ECO:0000313" key="2">
    <source>
        <dbReference type="EMBL" id="MDO6963222.1"/>
    </source>
</evidence>
<protein>
    <submittedName>
        <fullName evidence="2">DUF1800 family protein</fullName>
    </submittedName>
</protein>
<organism evidence="2 3">
    <name type="scientific">Rhizobium alvei</name>
    <dbReference type="NCBI Taxonomy" id="1132659"/>
    <lineage>
        <taxon>Bacteria</taxon>
        <taxon>Pseudomonadati</taxon>
        <taxon>Pseudomonadota</taxon>
        <taxon>Alphaproteobacteria</taxon>
        <taxon>Hyphomicrobiales</taxon>
        <taxon>Rhizobiaceae</taxon>
        <taxon>Rhizobium/Agrobacterium group</taxon>
        <taxon>Rhizobium</taxon>
    </lineage>
</organism>